<keyword evidence="5" id="KW-0732">Signal</keyword>
<feature type="binding site" evidence="3">
    <location>
        <position position="134"/>
    </location>
    <ligand>
        <name>substrate</name>
    </ligand>
</feature>
<dbReference type="InterPro" id="IPR018170">
    <property type="entry name" value="Aldo/ket_reductase_CS"/>
</dbReference>
<dbReference type="PIRSF" id="PIRSF000097">
    <property type="entry name" value="AKR"/>
    <property type="match status" value="1"/>
</dbReference>
<dbReference type="CDD" id="cd19116">
    <property type="entry name" value="AKR_AKR2E1-5"/>
    <property type="match status" value="1"/>
</dbReference>
<organism evidence="7 8">
    <name type="scientific">Trichoplusia ni</name>
    <name type="common">Cabbage looper</name>
    <dbReference type="NCBI Taxonomy" id="7111"/>
    <lineage>
        <taxon>Eukaryota</taxon>
        <taxon>Metazoa</taxon>
        <taxon>Ecdysozoa</taxon>
        <taxon>Arthropoda</taxon>
        <taxon>Hexapoda</taxon>
        <taxon>Insecta</taxon>
        <taxon>Pterygota</taxon>
        <taxon>Neoptera</taxon>
        <taxon>Endopterygota</taxon>
        <taxon>Lepidoptera</taxon>
        <taxon>Glossata</taxon>
        <taxon>Ditrysia</taxon>
        <taxon>Noctuoidea</taxon>
        <taxon>Noctuidae</taxon>
        <taxon>Plusiinae</taxon>
        <taxon>Trichoplusia</taxon>
    </lineage>
</organism>
<dbReference type="Gene3D" id="3.20.20.100">
    <property type="entry name" value="NADP-dependent oxidoreductase domain"/>
    <property type="match status" value="1"/>
</dbReference>
<dbReference type="Pfam" id="PF00248">
    <property type="entry name" value="Aldo_ket_red"/>
    <property type="match status" value="1"/>
</dbReference>
<evidence type="ECO:0000313" key="7">
    <source>
        <dbReference type="Proteomes" id="UP000322000"/>
    </source>
</evidence>
<dbReference type="InParanoid" id="A0A7E5VFP0"/>
<dbReference type="PANTHER" id="PTHR11732">
    <property type="entry name" value="ALDO/KETO REDUCTASE"/>
    <property type="match status" value="1"/>
</dbReference>
<dbReference type="AlphaFoldDB" id="A0A7E5VFP0"/>
<evidence type="ECO:0000256" key="4">
    <source>
        <dbReference type="PIRSR" id="PIRSR000097-3"/>
    </source>
</evidence>
<feature type="site" description="Lowers pKa of active site Tyr" evidence="4">
    <location>
        <position position="101"/>
    </location>
</feature>
<evidence type="ECO:0000256" key="5">
    <source>
        <dbReference type="SAM" id="SignalP"/>
    </source>
</evidence>
<dbReference type="SUPFAM" id="SSF51430">
    <property type="entry name" value="NAD(P)-linked oxidoreductase"/>
    <property type="match status" value="1"/>
</dbReference>
<gene>
    <name evidence="8" type="primary">LOC113493321</name>
</gene>
<dbReference type="RefSeq" id="XP_026727056.1">
    <property type="nucleotide sequence ID" value="XM_026871255.1"/>
</dbReference>
<dbReference type="PROSITE" id="PS00062">
    <property type="entry name" value="ALDOKETO_REDUCTASE_2"/>
    <property type="match status" value="1"/>
</dbReference>
<accession>A0A7E5VFP0</accession>
<keyword evidence="1" id="KW-0560">Oxidoreductase</keyword>
<dbReference type="GO" id="GO:0016616">
    <property type="term" value="F:oxidoreductase activity, acting on the CH-OH group of donors, NAD or NADP as acceptor"/>
    <property type="evidence" value="ECO:0007669"/>
    <property type="project" value="UniProtKB-ARBA"/>
</dbReference>
<feature type="active site" description="Proton donor" evidence="2">
    <location>
        <position position="72"/>
    </location>
</feature>
<dbReference type="PRINTS" id="PR00069">
    <property type="entry name" value="ALDKETRDTASE"/>
</dbReference>
<dbReference type="InterPro" id="IPR020471">
    <property type="entry name" value="AKR"/>
</dbReference>
<dbReference type="FunFam" id="3.20.20.100:FF:000002">
    <property type="entry name" value="2,5-diketo-D-gluconic acid reductase A"/>
    <property type="match status" value="1"/>
</dbReference>
<dbReference type="InterPro" id="IPR036812">
    <property type="entry name" value="NAD(P)_OxRdtase_dom_sf"/>
</dbReference>
<reference evidence="8" key="1">
    <citation type="submission" date="2025-08" db="UniProtKB">
        <authorList>
            <consortium name="RefSeq"/>
        </authorList>
    </citation>
    <scope>IDENTIFICATION</scope>
</reference>
<dbReference type="GeneID" id="113493321"/>
<proteinExistence type="predicted"/>
<evidence type="ECO:0000256" key="2">
    <source>
        <dbReference type="PIRSR" id="PIRSR000097-1"/>
    </source>
</evidence>
<dbReference type="Proteomes" id="UP000322000">
    <property type="component" value="Chromosome 1"/>
</dbReference>
<protein>
    <submittedName>
        <fullName evidence="8">Aldo-keto reductase AKR2E4-like</fullName>
    </submittedName>
</protein>
<evidence type="ECO:0000313" key="8">
    <source>
        <dbReference type="RefSeq" id="XP_026727056.1"/>
    </source>
</evidence>
<feature type="signal peptide" evidence="5">
    <location>
        <begin position="1"/>
        <end position="16"/>
    </location>
</feature>
<dbReference type="InterPro" id="IPR023210">
    <property type="entry name" value="NADP_OxRdtase_dom"/>
</dbReference>
<keyword evidence="7" id="KW-1185">Reference proteome</keyword>
<dbReference type="InterPro" id="IPR044488">
    <property type="entry name" value="AKR2E"/>
</dbReference>
<dbReference type="OrthoDB" id="416253at2759"/>
<dbReference type="KEGG" id="tnl:113493321"/>
<feature type="domain" description="NADP-dependent oxidoreductase" evidence="6">
    <location>
        <begin position="35"/>
        <end position="304"/>
    </location>
</feature>
<dbReference type="PROSITE" id="PS00798">
    <property type="entry name" value="ALDOKETO_REDUCTASE_1"/>
    <property type="match status" value="1"/>
</dbReference>
<sequence length="325" mass="36441">MIVLLIFCFGFNAALAVLAPVVTLNDGNKMPVFALGTGRGTAKETESLEDVKQAVIWAIEAGYRHIDTASIYGDEEQVGQGIAEAINKGLVTREEMFVTTKLWSDKHARDQVVPSLRESLKRLGLSYVDLYLIHFPSAVNSEGAPLNIPYLETWKGMEEAKRLNLTKSIGISNFNASQIQDLFDDKNGIMPAVNEIEVNPTHAQEALVSHCNNLGVAVMGYSPFGFMVSRKSANAPPPRFDDPLITTLAEKYKKTPAQIVLNWLYSRSVIPVAKSVNKKRIEENIDIFDFKLNDEEIAAIAKFDKKLRVIDFKDWKDYPYFPFEY</sequence>
<evidence type="ECO:0000256" key="3">
    <source>
        <dbReference type="PIRSR" id="PIRSR000097-2"/>
    </source>
</evidence>
<evidence type="ECO:0000259" key="6">
    <source>
        <dbReference type="Pfam" id="PF00248"/>
    </source>
</evidence>
<feature type="chain" id="PRO_5028845561" evidence="5">
    <location>
        <begin position="17"/>
        <end position="325"/>
    </location>
</feature>
<dbReference type="PROSITE" id="PS00063">
    <property type="entry name" value="ALDOKETO_REDUCTASE_3"/>
    <property type="match status" value="1"/>
</dbReference>
<name>A0A7E5VFP0_TRINI</name>
<evidence type="ECO:0000256" key="1">
    <source>
        <dbReference type="ARBA" id="ARBA00023002"/>
    </source>
</evidence>